<feature type="region of interest" description="Disordered" evidence="1">
    <location>
        <begin position="601"/>
        <end position="637"/>
    </location>
</feature>
<dbReference type="InterPro" id="IPR025315">
    <property type="entry name" value="DUF4220"/>
</dbReference>
<sequence length="659" mass="75227">MADWVATVALGKLSDVQGDREKSNLLWAIWAPLLLLHLGGPDTITAYSLEDNQLWMRHLLGLVVQLFVAIYVILMSWKNSWFSFMSLPALVAGVIKYLERTSVLKWVSDDKYLNRIPVHPLNYRSSTEGHDYVRVLLLAHKHLLQFIIYLREGGVVDAVGFGMDLLNSNHPLEIKETNIQWDSLEIQMGLVYEWLYTKSAVIYSKRGFIMRGISFGCTVSVLVGLTIQIVLLRAREEDDEKNWHEIDIAITGVLITGAVALEIYAAVVLFSSNWMMLWLSEHGMKEWVIWLSQRFPCLFNKKKKYWSQMMGQFDLIGYWLKVGETGVQSPSRKIIRLVLGRNYEDKWNRYRHKTACSVYPLVHKAILTLRDPFYDSIRSGNLTSDMNKVWVILKDRNITGDVFSDIIETMHLAIEICYHLESEWDAGGEDDPSGSDSSSWKQNREVSKALSDYMMYLLILHPSLLPNVVSLGFLEKELHNPGIRIGDARDVKAVCHNLLMDFEGHTWSWSRIVTYLKGKNKAGRWALIKQMWLMLLCDATSSGKVHPCSVHSLGRQGMMDELRQGDKDSIPTYDESVPPSSESKDVKLDLILADRMAKNQNDDIVQDEVPDEGWQEAFPKGRSTTNRKSSSSMSTNFRNVSQSTIPVFGSVPMVGFKFQ</sequence>
<evidence type="ECO:0000256" key="2">
    <source>
        <dbReference type="SAM" id="Phobius"/>
    </source>
</evidence>
<gene>
    <name evidence="4" type="ORF">RHGRI_000184</name>
</gene>
<feature type="domain" description="DUF4220" evidence="3">
    <location>
        <begin position="1"/>
        <end position="317"/>
    </location>
</feature>
<evidence type="ECO:0000313" key="4">
    <source>
        <dbReference type="EMBL" id="KAG5563915.1"/>
    </source>
</evidence>
<accession>A0AAV6LGR9</accession>
<reference evidence="4" key="1">
    <citation type="submission" date="2020-08" db="EMBL/GenBank/DDBJ databases">
        <title>Plant Genome Project.</title>
        <authorList>
            <person name="Zhang R.-G."/>
        </authorList>
    </citation>
    <scope>NUCLEOTIDE SEQUENCE</scope>
    <source>
        <strain evidence="4">WSP0</strain>
        <tissue evidence="4">Leaf</tissue>
    </source>
</reference>
<keyword evidence="2" id="KW-0472">Membrane</keyword>
<feature type="transmembrane region" description="Helical" evidence="2">
    <location>
        <begin position="54"/>
        <end position="74"/>
    </location>
</feature>
<dbReference type="Pfam" id="PF13968">
    <property type="entry name" value="DUF4220"/>
    <property type="match status" value="1"/>
</dbReference>
<proteinExistence type="predicted"/>
<dbReference type="Proteomes" id="UP000823749">
    <property type="component" value="Chromosome 1"/>
</dbReference>
<evidence type="ECO:0000256" key="1">
    <source>
        <dbReference type="SAM" id="MobiDB-lite"/>
    </source>
</evidence>
<keyword evidence="2" id="KW-1133">Transmembrane helix</keyword>
<feature type="transmembrane region" description="Helical" evidence="2">
    <location>
        <begin position="25"/>
        <end position="47"/>
    </location>
</feature>
<feature type="transmembrane region" description="Helical" evidence="2">
    <location>
        <begin position="246"/>
        <end position="270"/>
    </location>
</feature>
<feature type="compositionally biased region" description="Low complexity" evidence="1">
    <location>
        <begin position="622"/>
        <end position="637"/>
    </location>
</feature>
<evidence type="ECO:0000259" key="3">
    <source>
        <dbReference type="Pfam" id="PF13968"/>
    </source>
</evidence>
<dbReference type="EMBL" id="JACTNZ010000001">
    <property type="protein sequence ID" value="KAG5563915.1"/>
    <property type="molecule type" value="Genomic_DNA"/>
</dbReference>
<dbReference type="AlphaFoldDB" id="A0AAV6LGR9"/>
<organism evidence="4 5">
    <name type="scientific">Rhododendron griersonianum</name>
    <dbReference type="NCBI Taxonomy" id="479676"/>
    <lineage>
        <taxon>Eukaryota</taxon>
        <taxon>Viridiplantae</taxon>
        <taxon>Streptophyta</taxon>
        <taxon>Embryophyta</taxon>
        <taxon>Tracheophyta</taxon>
        <taxon>Spermatophyta</taxon>
        <taxon>Magnoliopsida</taxon>
        <taxon>eudicotyledons</taxon>
        <taxon>Gunneridae</taxon>
        <taxon>Pentapetalae</taxon>
        <taxon>asterids</taxon>
        <taxon>Ericales</taxon>
        <taxon>Ericaceae</taxon>
        <taxon>Ericoideae</taxon>
        <taxon>Rhodoreae</taxon>
        <taxon>Rhododendron</taxon>
    </lineage>
</organism>
<evidence type="ECO:0000313" key="5">
    <source>
        <dbReference type="Proteomes" id="UP000823749"/>
    </source>
</evidence>
<feature type="compositionally biased region" description="Acidic residues" evidence="1">
    <location>
        <begin position="604"/>
        <end position="614"/>
    </location>
</feature>
<name>A0AAV6LGR9_9ERIC</name>
<dbReference type="PANTHER" id="PTHR31325">
    <property type="entry name" value="OS01G0798800 PROTEIN-RELATED"/>
    <property type="match status" value="1"/>
</dbReference>
<feature type="transmembrane region" description="Helical" evidence="2">
    <location>
        <begin position="213"/>
        <end position="234"/>
    </location>
</feature>
<keyword evidence="2" id="KW-0812">Transmembrane</keyword>
<comment type="caution">
    <text evidence="4">The sequence shown here is derived from an EMBL/GenBank/DDBJ whole genome shotgun (WGS) entry which is preliminary data.</text>
</comment>
<protein>
    <recommendedName>
        <fullName evidence="3">DUF4220 domain-containing protein</fullName>
    </recommendedName>
</protein>
<keyword evidence="5" id="KW-1185">Reference proteome</keyword>